<dbReference type="Proteomes" id="UP000749559">
    <property type="component" value="Unassembled WGS sequence"/>
</dbReference>
<dbReference type="PANTHER" id="PTHR47572:SF4">
    <property type="entry name" value="LACTONASE DRP35"/>
    <property type="match status" value="1"/>
</dbReference>
<dbReference type="OrthoDB" id="423498at2759"/>
<dbReference type="InterPro" id="IPR013658">
    <property type="entry name" value="SGL"/>
</dbReference>
<dbReference type="InterPro" id="IPR051262">
    <property type="entry name" value="SMP-30/CGR1_Lactonase"/>
</dbReference>
<sequence length="376" mass="41429">MNMKHNIFALFVTLTLVGNGVGLKYRVCKLACDEMGLDKCSKLCRTTKGDAFIENSCWKDCSSCAVQSNAATVLREYIQYSNFDQIVSGHDGAEGPVFTKDGTFYMTALHDGQILTVDLQNKLASVFVEPIVGGFVGMPVGLQCDPENNIWVADARLGLLKVTPGGTLRQVATMDINNEISQGFNDLIFDYHGTLWISAPLGPIAPHNLTFSYEDPFGSVYCYNDATEELIKLTTGFLWPNGIAVQHDVDGTPKKLIFGESFNKNAPLWSYDIVGPCQIKNKQLWGNLPVNIISDGMDFDKEGNLIVAGYDGFLHVFGPNGGAPICRIKCPFTEASNVHFKPGTNELYITQDSSQGVWKMQWRAKGMEQYCDLGQI</sequence>
<evidence type="ECO:0000313" key="1">
    <source>
        <dbReference type="EMBL" id="CAH1781141.1"/>
    </source>
</evidence>
<evidence type="ECO:0000313" key="2">
    <source>
        <dbReference type="Proteomes" id="UP000749559"/>
    </source>
</evidence>
<comment type="caution">
    <text evidence="1">The sequence shown here is derived from an EMBL/GenBank/DDBJ whole genome shotgun (WGS) entry which is preliminary data.</text>
</comment>
<dbReference type="SUPFAM" id="SSF63829">
    <property type="entry name" value="Calcium-dependent phosphotriesterase"/>
    <property type="match status" value="1"/>
</dbReference>
<dbReference type="Pfam" id="PF08450">
    <property type="entry name" value="SGL"/>
    <property type="match status" value="1"/>
</dbReference>
<accession>A0A8J1UCY2</accession>
<organism evidence="1 2">
    <name type="scientific">Owenia fusiformis</name>
    <name type="common">Polychaete worm</name>
    <dbReference type="NCBI Taxonomy" id="6347"/>
    <lineage>
        <taxon>Eukaryota</taxon>
        <taxon>Metazoa</taxon>
        <taxon>Spiralia</taxon>
        <taxon>Lophotrochozoa</taxon>
        <taxon>Annelida</taxon>
        <taxon>Polychaeta</taxon>
        <taxon>Sedentaria</taxon>
        <taxon>Canalipalpata</taxon>
        <taxon>Sabellida</taxon>
        <taxon>Oweniida</taxon>
        <taxon>Oweniidae</taxon>
        <taxon>Owenia</taxon>
    </lineage>
</organism>
<keyword evidence="2" id="KW-1185">Reference proteome</keyword>
<dbReference type="InterPro" id="IPR011042">
    <property type="entry name" value="6-blade_b-propeller_TolB-like"/>
</dbReference>
<reference evidence="1" key="1">
    <citation type="submission" date="2022-03" db="EMBL/GenBank/DDBJ databases">
        <authorList>
            <person name="Martin C."/>
        </authorList>
    </citation>
    <scope>NUCLEOTIDE SEQUENCE</scope>
</reference>
<name>A0A8J1UCY2_OWEFU</name>
<protein>
    <submittedName>
        <fullName evidence="1">Uncharacterized protein</fullName>
    </submittedName>
</protein>
<dbReference type="EMBL" id="CAIIXF020000004">
    <property type="protein sequence ID" value="CAH1781141.1"/>
    <property type="molecule type" value="Genomic_DNA"/>
</dbReference>
<dbReference type="Gene3D" id="2.120.10.30">
    <property type="entry name" value="TolB, C-terminal domain"/>
    <property type="match status" value="1"/>
</dbReference>
<dbReference type="PANTHER" id="PTHR47572">
    <property type="entry name" value="LIPOPROTEIN-RELATED"/>
    <property type="match status" value="1"/>
</dbReference>
<gene>
    <name evidence="1" type="ORF">OFUS_LOCUS7750</name>
</gene>
<dbReference type="AlphaFoldDB" id="A0A8J1UCY2"/>
<proteinExistence type="predicted"/>